<comment type="subcellular location">
    <subcellularLocation>
        <location evidence="1">Membrane</location>
    </subcellularLocation>
</comment>
<dbReference type="AlphaFoldDB" id="A0A8T2UI45"/>
<evidence type="ECO:0000256" key="3">
    <source>
        <dbReference type="ARBA" id="ARBA00022927"/>
    </source>
</evidence>
<feature type="compositionally biased region" description="Basic and acidic residues" evidence="5">
    <location>
        <begin position="40"/>
        <end position="50"/>
    </location>
</feature>
<keyword evidence="3" id="KW-0653">Protein transport</keyword>
<dbReference type="InterPro" id="IPR044766">
    <property type="entry name" value="NPSN/SNAP25-like_N_SNARE"/>
</dbReference>
<evidence type="ECO:0000256" key="4">
    <source>
        <dbReference type="ARBA" id="ARBA00023136"/>
    </source>
</evidence>
<keyword evidence="4" id="KW-0472">Membrane</keyword>
<dbReference type="EMBL" id="CM035412">
    <property type="protein sequence ID" value="KAH7433493.1"/>
    <property type="molecule type" value="Genomic_DNA"/>
</dbReference>
<evidence type="ECO:0000313" key="7">
    <source>
        <dbReference type="EMBL" id="KAH7433493.1"/>
    </source>
</evidence>
<reference evidence="7" key="1">
    <citation type="submission" date="2021-08" db="EMBL/GenBank/DDBJ databases">
        <title>WGS assembly of Ceratopteris richardii.</title>
        <authorList>
            <person name="Marchant D.B."/>
            <person name="Chen G."/>
            <person name="Jenkins J."/>
            <person name="Shu S."/>
            <person name="Leebens-Mack J."/>
            <person name="Grimwood J."/>
            <person name="Schmutz J."/>
            <person name="Soltis P."/>
            <person name="Soltis D."/>
            <person name="Chen Z.-H."/>
        </authorList>
    </citation>
    <scope>NUCLEOTIDE SEQUENCE</scope>
    <source>
        <strain evidence="7">Whitten #5841</strain>
        <tissue evidence="7">Leaf</tissue>
    </source>
</reference>
<dbReference type="OrthoDB" id="1936881at2759"/>
<accession>A0A8T2UI45</accession>
<dbReference type="CDD" id="cd15861">
    <property type="entry name" value="SNARE_SNAP25N_23N_29N_SEC9N"/>
    <property type="match status" value="1"/>
</dbReference>
<dbReference type="PANTHER" id="PTHR19305:SF29">
    <property type="entry name" value="OS03G0212400 PROTEIN"/>
    <property type="match status" value="1"/>
</dbReference>
<dbReference type="Proteomes" id="UP000825935">
    <property type="component" value="Chromosome 7"/>
</dbReference>
<evidence type="ECO:0000256" key="1">
    <source>
        <dbReference type="ARBA" id="ARBA00004370"/>
    </source>
</evidence>
<feature type="region of interest" description="Disordered" evidence="5">
    <location>
        <begin position="1"/>
        <end position="81"/>
    </location>
</feature>
<evidence type="ECO:0000313" key="8">
    <source>
        <dbReference type="Proteomes" id="UP000825935"/>
    </source>
</evidence>
<dbReference type="PROSITE" id="PS50192">
    <property type="entry name" value="T_SNARE"/>
    <property type="match status" value="1"/>
</dbReference>
<sequence>MDSARHRPSASFHNPFDSSDDEHEDRKFPSSRGTYVNPFDDDHAADDRAKFSPLQRRKLPRVKNPVEEEEDDEEESEPALRKECVMKRGSLKEKLDKGTLFDEEPVFHGGSNCVNCITTNSSDSTSAFERARGLRYVNASKSFEVAETRIHHIQSLKESSFNAFKSSEGKAKPSLQRRNVEHIDNVHPHGLRKDAYAAAEIHDSNIAAENARSLLFTEETQPYAHNARNLYDFTPLEASSVRYDDEQFQGAYLEQRSIEELENYAVQKSGDTTKCLQNCVKVTEEIKEDVSRTLISLHQQGQQLRRTHEVTYDIDQNLSVGEKLLGSLGGIFTRTWKPKRGPAINGPRSDPKEFQVRRKDYHLDRQNSSRPDSKASLVPAKQPFFDVSHSPVEATEVKLKIERAKQDDVLSDLSNVLDELKEMSIDMGIEISRQNRSLDNFQNDVVVLDDRIKRANMRGRRLLGK</sequence>
<evidence type="ECO:0000256" key="2">
    <source>
        <dbReference type="ARBA" id="ARBA00022448"/>
    </source>
</evidence>
<dbReference type="SUPFAM" id="SSF58038">
    <property type="entry name" value="SNARE fusion complex"/>
    <property type="match status" value="2"/>
</dbReference>
<evidence type="ECO:0000256" key="5">
    <source>
        <dbReference type="SAM" id="MobiDB-lite"/>
    </source>
</evidence>
<dbReference type="InterPro" id="IPR000727">
    <property type="entry name" value="T_SNARE_dom"/>
</dbReference>
<feature type="domain" description="T-SNARE coiled-coil homology" evidence="6">
    <location>
        <begin position="400"/>
        <end position="462"/>
    </location>
</feature>
<dbReference type="GO" id="GO:0031201">
    <property type="term" value="C:SNARE complex"/>
    <property type="evidence" value="ECO:0007669"/>
    <property type="project" value="InterPro"/>
</dbReference>
<organism evidence="7 8">
    <name type="scientific">Ceratopteris richardii</name>
    <name type="common">Triangle waterfern</name>
    <dbReference type="NCBI Taxonomy" id="49495"/>
    <lineage>
        <taxon>Eukaryota</taxon>
        <taxon>Viridiplantae</taxon>
        <taxon>Streptophyta</taxon>
        <taxon>Embryophyta</taxon>
        <taxon>Tracheophyta</taxon>
        <taxon>Polypodiopsida</taxon>
        <taxon>Polypodiidae</taxon>
        <taxon>Polypodiales</taxon>
        <taxon>Pteridineae</taxon>
        <taxon>Pteridaceae</taxon>
        <taxon>Parkerioideae</taxon>
        <taxon>Ceratopteris</taxon>
    </lineage>
</organism>
<dbReference type="Gene3D" id="1.20.5.110">
    <property type="match status" value="2"/>
</dbReference>
<dbReference type="GO" id="GO:0015031">
    <property type="term" value="P:protein transport"/>
    <property type="evidence" value="ECO:0007669"/>
    <property type="project" value="UniProtKB-KW"/>
</dbReference>
<feature type="compositionally biased region" description="Acidic residues" evidence="5">
    <location>
        <begin position="67"/>
        <end position="77"/>
    </location>
</feature>
<name>A0A8T2UI45_CERRI</name>
<proteinExistence type="predicted"/>
<dbReference type="GO" id="GO:0005886">
    <property type="term" value="C:plasma membrane"/>
    <property type="evidence" value="ECO:0007669"/>
    <property type="project" value="TreeGrafter"/>
</dbReference>
<keyword evidence="2" id="KW-0813">Transport</keyword>
<evidence type="ECO:0000259" key="6">
    <source>
        <dbReference type="PROSITE" id="PS50192"/>
    </source>
</evidence>
<protein>
    <recommendedName>
        <fullName evidence="6">t-SNARE coiled-coil homology domain-containing protein</fullName>
    </recommendedName>
</protein>
<dbReference type="PANTHER" id="PTHR19305">
    <property type="entry name" value="SYNAPTOSOMAL ASSOCIATED PROTEIN"/>
    <property type="match status" value="1"/>
</dbReference>
<dbReference type="GO" id="GO:0005484">
    <property type="term" value="F:SNAP receptor activity"/>
    <property type="evidence" value="ECO:0007669"/>
    <property type="project" value="InterPro"/>
</dbReference>
<comment type="caution">
    <text evidence="7">The sequence shown here is derived from an EMBL/GenBank/DDBJ whole genome shotgun (WGS) entry which is preliminary data.</text>
</comment>
<keyword evidence="8" id="KW-1185">Reference proteome</keyword>
<gene>
    <name evidence="7" type="ORF">KP509_07G071900</name>
</gene>
<dbReference type="CDD" id="cd15841">
    <property type="entry name" value="SNARE_Qc"/>
    <property type="match status" value="1"/>
</dbReference>